<protein>
    <recommendedName>
        <fullName evidence="2">Myb-like domain-containing protein</fullName>
    </recommendedName>
</protein>
<evidence type="ECO:0000259" key="2">
    <source>
        <dbReference type="PROSITE" id="PS50090"/>
    </source>
</evidence>
<feature type="region of interest" description="Disordered" evidence="1">
    <location>
        <begin position="140"/>
        <end position="170"/>
    </location>
</feature>
<evidence type="ECO:0000313" key="4">
    <source>
        <dbReference type="Proteomes" id="UP001201163"/>
    </source>
</evidence>
<dbReference type="PANTHER" id="PTHR22929">
    <property type="entry name" value="RNA POLYMERASE III TRANSCRIPTION INITIATION FACTOR B"/>
    <property type="match status" value="1"/>
</dbReference>
<dbReference type="GO" id="GO:0001156">
    <property type="term" value="F:TFIIIC-class transcription factor complex binding"/>
    <property type="evidence" value="ECO:0007669"/>
    <property type="project" value="TreeGrafter"/>
</dbReference>
<dbReference type="SMART" id="SM00717">
    <property type="entry name" value="SANT"/>
    <property type="match status" value="1"/>
</dbReference>
<evidence type="ECO:0000256" key="1">
    <source>
        <dbReference type="SAM" id="MobiDB-lite"/>
    </source>
</evidence>
<feature type="domain" description="Myb-like" evidence="2">
    <location>
        <begin position="261"/>
        <end position="309"/>
    </location>
</feature>
<reference evidence="3" key="1">
    <citation type="submission" date="2022-01" db="EMBL/GenBank/DDBJ databases">
        <title>Comparative genomics reveals a dynamic genome evolution in the ectomycorrhizal milk-cap (Lactarius) mushrooms.</title>
        <authorList>
            <consortium name="DOE Joint Genome Institute"/>
            <person name="Lebreton A."/>
            <person name="Tang N."/>
            <person name="Kuo A."/>
            <person name="LaButti K."/>
            <person name="Drula E."/>
            <person name="Barry K."/>
            <person name="Clum A."/>
            <person name="Lipzen A."/>
            <person name="Mousain D."/>
            <person name="Ng V."/>
            <person name="Wang R."/>
            <person name="Wang X."/>
            <person name="Dai Y."/>
            <person name="Henrissat B."/>
            <person name="Grigoriev I.V."/>
            <person name="Guerin-Laguette A."/>
            <person name="Yu F."/>
            <person name="Martin F.M."/>
        </authorList>
    </citation>
    <scope>NUCLEOTIDE SEQUENCE</scope>
    <source>
        <strain evidence="3">QP</strain>
    </source>
</reference>
<dbReference type="PANTHER" id="PTHR22929:SF0">
    <property type="entry name" value="TRANSCRIPTION FACTOR TFIIIB COMPONENT B'' HOMOLOG"/>
    <property type="match status" value="1"/>
</dbReference>
<dbReference type="GO" id="GO:0070898">
    <property type="term" value="P:RNA polymerase III preinitiation complex assembly"/>
    <property type="evidence" value="ECO:0007669"/>
    <property type="project" value="TreeGrafter"/>
</dbReference>
<name>A0AAD4LR80_9AGAM</name>
<dbReference type="InterPro" id="IPR009057">
    <property type="entry name" value="Homeodomain-like_sf"/>
</dbReference>
<dbReference type="AlphaFoldDB" id="A0AAD4LR80"/>
<keyword evidence="4" id="KW-1185">Reference proteome</keyword>
<dbReference type="InterPro" id="IPR039467">
    <property type="entry name" value="TFIIIB_B''_Myb"/>
</dbReference>
<dbReference type="Proteomes" id="UP001201163">
    <property type="component" value="Unassembled WGS sequence"/>
</dbReference>
<dbReference type="GO" id="GO:0000126">
    <property type="term" value="C:transcription factor TFIIIB complex"/>
    <property type="evidence" value="ECO:0007669"/>
    <property type="project" value="TreeGrafter"/>
</dbReference>
<evidence type="ECO:0000313" key="3">
    <source>
        <dbReference type="EMBL" id="KAH8997323.1"/>
    </source>
</evidence>
<accession>A0AAD4LR80</accession>
<feature type="compositionally biased region" description="Polar residues" evidence="1">
    <location>
        <begin position="1"/>
        <end position="36"/>
    </location>
</feature>
<feature type="region of interest" description="Disordered" evidence="1">
    <location>
        <begin position="341"/>
        <end position="438"/>
    </location>
</feature>
<dbReference type="SUPFAM" id="SSF46689">
    <property type="entry name" value="Homeodomain-like"/>
    <property type="match status" value="1"/>
</dbReference>
<organism evidence="3 4">
    <name type="scientific">Lactarius akahatsu</name>
    <dbReference type="NCBI Taxonomy" id="416441"/>
    <lineage>
        <taxon>Eukaryota</taxon>
        <taxon>Fungi</taxon>
        <taxon>Dikarya</taxon>
        <taxon>Basidiomycota</taxon>
        <taxon>Agaricomycotina</taxon>
        <taxon>Agaricomycetes</taxon>
        <taxon>Russulales</taxon>
        <taxon>Russulaceae</taxon>
        <taxon>Lactarius</taxon>
    </lineage>
</organism>
<feature type="compositionally biased region" description="Low complexity" evidence="1">
    <location>
        <begin position="392"/>
        <end position="412"/>
    </location>
</feature>
<feature type="compositionally biased region" description="Polar residues" evidence="1">
    <location>
        <begin position="352"/>
        <end position="363"/>
    </location>
</feature>
<gene>
    <name evidence="3" type="ORF">EDB92DRAFT_2082983</name>
</gene>
<dbReference type="InterPro" id="IPR001005">
    <property type="entry name" value="SANT/Myb"/>
</dbReference>
<feature type="region of interest" description="Disordered" evidence="1">
    <location>
        <begin position="175"/>
        <end position="194"/>
    </location>
</feature>
<feature type="region of interest" description="Disordered" evidence="1">
    <location>
        <begin position="1"/>
        <end position="94"/>
    </location>
</feature>
<dbReference type="Pfam" id="PF15963">
    <property type="entry name" value="Myb_DNA-bind_7"/>
    <property type="match status" value="1"/>
</dbReference>
<sequence>MEQSGSLRTRGHTTSGQSHETCPTDSLSEVNNASHTPEQRRKKRPRKSTNDSADPGPVTPPSKRPTRSSSGSGRPCAQSVPALDPDAYPGEDLDPTTVTMAAICEDTGQGRVSSKAAQVLDNHAAWKRSNKEKRARMRATMEAKKYGRGEDMEERSASTTAVEVPPSVATPPIAVTPNRLTHNPPGASAPDDAPESGYGFDYDHAMATSRFNVQVRIGPNGETIVDEESLFVDRAEEHETDNYVHVEESDATKFVNSGSYSKKFRGTRWTAEETELFYAALSQFGENYELISYVLPGRDRKACKAKFKTEDKKNPHRINHSLKNRVPYDLDIQTLSKMTGKDFSGPVPVIHSKTQPTLEPTNPETEDVAPSAVRKQSRTPGPAEPPKEAGAEAETGKASTRQAAKAATSAASHKGKKSANDLTQEDVEVLGTIDGDWD</sequence>
<comment type="caution">
    <text evidence="3">The sequence shown here is derived from an EMBL/GenBank/DDBJ whole genome shotgun (WGS) entry which is preliminary data.</text>
</comment>
<dbReference type="PROSITE" id="PS50090">
    <property type="entry name" value="MYB_LIKE"/>
    <property type="match status" value="1"/>
</dbReference>
<dbReference type="CDD" id="cd00167">
    <property type="entry name" value="SANT"/>
    <property type="match status" value="1"/>
</dbReference>
<proteinExistence type="predicted"/>
<feature type="compositionally biased region" description="Basic and acidic residues" evidence="1">
    <location>
        <begin position="140"/>
        <end position="156"/>
    </location>
</feature>
<dbReference type="EMBL" id="JAKELL010000007">
    <property type="protein sequence ID" value="KAH8997323.1"/>
    <property type="molecule type" value="Genomic_DNA"/>
</dbReference>
<dbReference type="Gene3D" id="1.10.10.60">
    <property type="entry name" value="Homeodomain-like"/>
    <property type="match status" value="1"/>
</dbReference>